<reference evidence="2 3" key="1">
    <citation type="journal article" date="1998" name="Science">
        <title>Genome sequence of the nematode C. elegans: a platform for investigating biology.</title>
        <authorList>
            <consortium name="The C. elegans sequencing consortium"/>
            <person name="Sulson J.E."/>
            <person name="Waterston R."/>
        </authorList>
    </citation>
    <scope>NUCLEOTIDE SEQUENCE [LARGE SCALE GENOMIC DNA]</scope>
    <source>
        <strain evidence="2 3">Bristol N2</strain>
    </source>
</reference>
<dbReference type="Gene3D" id="2.60.210.10">
    <property type="entry name" value="Apoptosis, Tumor Necrosis Factor Receptor Associated Protein 2, Chain A"/>
    <property type="match status" value="1"/>
</dbReference>
<dbReference type="KEGG" id="cel:CELE_T07H3.3"/>
<sequence>MTDYLLQHEFNNVGGLEENGGMTGTSETFGKFKWRLGIINSKGYLWLSLTCERLSKDVEQVKTDFKLILISENGNRWAKNFDGYCFKFNGTGVHKKSERIVGWGSLKNDFLVDGKIKVQAQLGALEVEDICTGEFTMEQVFKNVQALMPGDDVYSERQSHLNLWWKLQIRRDATSLGVCVCCKADDQKRRRKLRADLILALVSENGNRFAVKLKDACFDLISSETYNCQGKFILEWRSIGDFLNNGKMRVEAKVNVLENVGVNNVKFAEDVKTQPIRVERSRAREDYFDFIKKEVDQEMETVKEMARKVKLSNAKLEESLKSHSNADEADLMKFLEIRHDKAVLTDATVDVVLQVAHRKIDFVVLDKCETFLMLKSGKSISEILKIAMKFDMESLKNHCLSKITTVEQIDKVIGDLKLSGLDRSLTEALMAKALELKSKS</sequence>
<dbReference type="InterPro" id="IPR002083">
    <property type="entry name" value="MATH/TRAF_dom"/>
</dbReference>
<dbReference type="CDD" id="cd00121">
    <property type="entry name" value="MATH"/>
    <property type="match status" value="1"/>
</dbReference>
<dbReference type="InterPro" id="IPR008974">
    <property type="entry name" value="TRAF-like"/>
</dbReference>
<dbReference type="PANTHER" id="PTHR22743">
    <property type="entry name" value="MEPRIN/TRAF-LIKE MATH FAMILY-C.ELEGANS"/>
    <property type="match status" value="1"/>
</dbReference>
<keyword evidence="3" id="KW-1185">Reference proteome</keyword>
<evidence type="ECO:0000313" key="3">
    <source>
        <dbReference type="Proteomes" id="UP000001940"/>
    </source>
</evidence>
<evidence type="ECO:0000313" key="4">
    <source>
        <dbReference type="WormBase" id="T07H3.3"/>
    </source>
</evidence>
<dbReference type="PANTHER" id="PTHR22743:SF165">
    <property type="entry name" value="BTB AND MATH DOMAIN CONTAINING-RELATED"/>
    <property type="match status" value="1"/>
</dbReference>
<dbReference type="CTD" id="188249"/>
<dbReference type="Bgee" id="WBGene00020326">
    <property type="expression patterns" value="Expressed in larva and 1 other cell type or tissue"/>
</dbReference>
<dbReference type="SUPFAM" id="SSF49599">
    <property type="entry name" value="TRAF domain-like"/>
    <property type="match status" value="1"/>
</dbReference>
<feature type="domain" description="MATH" evidence="1">
    <location>
        <begin position="136"/>
        <end position="239"/>
    </location>
</feature>
<dbReference type="HOGENOM" id="CLU_622930_0_0_1"/>
<dbReference type="AlphaFoldDB" id="D6VPA0"/>
<dbReference type="RefSeq" id="NP_494001.3">
    <property type="nucleotide sequence ID" value="NM_061600.5"/>
</dbReference>
<dbReference type="Pfam" id="PF00917">
    <property type="entry name" value="MATH"/>
    <property type="match status" value="2"/>
</dbReference>
<dbReference type="Proteomes" id="UP000001940">
    <property type="component" value="Chromosome II"/>
</dbReference>
<evidence type="ECO:0007829" key="5">
    <source>
        <dbReference type="PeptideAtlas" id="D6VPA0"/>
    </source>
</evidence>
<dbReference type="PhylomeDB" id="D6VPA0"/>
<protein>
    <submittedName>
        <fullName evidence="2">MATH domain-containing protein</fullName>
    </submittedName>
</protein>
<dbReference type="SMART" id="SM00061">
    <property type="entry name" value="MATH"/>
    <property type="match status" value="2"/>
</dbReference>
<name>D6VPA0_CAEEL</name>
<evidence type="ECO:0000259" key="1">
    <source>
        <dbReference type="SMART" id="SM00061"/>
    </source>
</evidence>
<keyword evidence="5" id="KW-1267">Proteomics identification</keyword>
<gene>
    <name evidence="2 4" type="primary">math-38</name>
    <name evidence="2" type="ORF">CELE_T07H3.3</name>
    <name evidence="4" type="ORF">T07H3.3</name>
</gene>
<evidence type="ECO:0000313" key="2">
    <source>
        <dbReference type="EMBL" id="CCD63705.1"/>
    </source>
</evidence>
<dbReference type="PeptideAtlas" id="D6VPA0"/>
<dbReference type="AGR" id="WB:WBGene00020326"/>
<accession>D6VPA0</accession>
<dbReference type="PaxDb" id="6239-T07H3.3"/>
<dbReference type="SMR" id="D6VPA0"/>
<dbReference type="GO" id="GO:0050830">
    <property type="term" value="P:defense response to Gram-positive bacterium"/>
    <property type="evidence" value="ECO:0000315"/>
    <property type="project" value="WormBase"/>
</dbReference>
<proteinExistence type="evidence at protein level"/>
<dbReference type="GeneID" id="188249"/>
<dbReference type="EMBL" id="BX284602">
    <property type="protein sequence ID" value="CCD63705.1"/>
    <property type="molecule type" value="Genomic_DNA"/>
</dbReference>
<dbReference type="WormBase" id="T07H3.3">
    <property type="protein sequence ID" value="CE44848"/>
    <property type="gene ID" value="WBGene00020326"/>
    <property type="gene designation" value="math-38"/>
</dbReference>
<dbReference type="InterPro" id="IPR052664">
    <property type="entry name" value="BTB-MATH_domain_protein"/>
</dbReference>
<feature type="domain" description="MATH" evidence="1">
    <location>
        <begin position="5"/>
        <end position="111"/>
    </location>
</feature>
<dbReference type="STRING" id="6239.T07H3.3.1"/>
<organism evidence="2 3">
    <name type="scientific">Caenorhabditis elegans</name>
    <dbReference type="NCBI Taxonomy" id="6239"/>
    <lineage>
        <taxon>Eukaryota</taxon>
        <taxon>Metazoa</taxon>
        <taxon>Ecdysozoa</taxon>
        <taxon>Nematoda</taxon>
        <taxon>Chromadorea</taxon>
        <taxon>Rhabditida</taxon>
        <taxon>Rhabditina</taxon>
        <taxon>Rhabditomorpha</taxon>
        <taxon>Rhabditoidea</taxon>
        <taxon>Rhabditidae</taxon>
        <taxon>Peloderinae</taxon>
        <taxon>Caenorhabditis</taxon>
    </lineage>
</organism>
<dbReference type="InParanoid" id="D6VPA0"/>